<keyword evidence="4" id="KW-0808">Transferase</keyword>
<proteinExistence type="inferred from homology"/>
<gene>
    <name evidence="13" type="ORF">Bathy01g03640</name>
</gene>
<comment type="catalytic activity">
    <reaction evidence="8">
        <text>L-threonyl-[protein] + ATP = O-phospho-L-threonyl-[protein] + ADP + H(+)</text>
        <dbReference type="Rhea" id="RHEA:46608"/>
        <dbReference type="Rhea" id="RHEA-COMP:11060"/>
        <dbReference type="Rhea" id="RHEA-COMP:11605"/>
        <dbReference type="ChEBI" id="CHEBI:15378"/>
        <dbReference type="ChEBI" id="CHEBI:30013"/>
        <dbReference type="ChEBI" id="CHEBI:30616"/>
        <dbReference type="ChEBI" id="CHEBI:61977"/>
        <dbReference type="ChEBI" id="CHEBI:456216"/>
        <dbReference type="EC" id="2.7.11.22"/>
    </reaction>
</comment>
<feature type="compositionally biased region" description="Gly residues" evidence="11">
    <location>
        <begin position="569"/>
        <end position="611"/>
    </location>
</feature>
<feature type="compositionally biased region" description="Polar residues" evidence="11">
    <location>
        <begin position="33"/>
        <end position="50"/>
    </location>
</feature>
<evidence type="ECO:0000256" key="2">
    <source>
        <dbReference type="ARBA" id="ARBA00012425"/>
    </source>
</evidence>
<feature type="region of interest" description="Disordered" evidence="11">
    <location>
        <begin position="456"/>
        <end position="637"/>
    </location>
</feature>
<dbReference type="SUPFAM" id="SSF56112">
    <property type="entry name" value="Protein kinase-like (PK-like)"/>
    <property type="match status" value="1"/>
</dbReference>
<dbReference type="GO" id="GO:0008353">
    <property type="term" value="F:RNA polymerase II CTD heptapeptide repeat kinase activity"/>
    <property type="evidence" value="ECO:0007669"/>
    <property type="project" value="TreeGrafter"/>
</dbReference>
<keyword evidence="7 10" id="KW-0067">ATP-binding</keyword>
<dbReference type="eggNOG" id="KOG0600">
    <property type="taxonomic scope" value="Eukaryota"/>
</dbReference>
<dbReference type="Proteomes" id="UP000198341">
    <property type="component" value="Chromosome 1"/>
</dbReference>
<dbReference type="EC" id="2.7.11.22" evidence="2"/>
<dbReference type="PROSITE" id="PS00107">
    <property type="entry name" value="PROTEIN_KINASE_ATP"/>
    <property type="match status" value="1"/>
</dbReference>
<feature type="domain" description="Protein kinase" evidence="12">
    <location>
        <begin position="156"/>
        <end position="446"/>
    </location>
</feature>
<dbReference type="GO" id="GO:0005524">
    <property type="term" value="F:ATP binding"/>
    <property type="evidence" value="ECO:0007669"/>
    <property type="project" value="UniProtKB-UniRule"/>
</dbReference>
<name>K8E9U1_9CHLO</name>
<comment type="similarity">
    <text evidence="1">Belongs to the protein kinase superfamily. CMGC Ser/Thr protein kinase family. CDC2/CDKX subfamily.</text>
</comment>
<organism evidence="13 14">
    <name type="scientific">Bathycoccus prasinos</name>
    <dbReference type="NCBI Taxonomy" id="41875"/>
    <lineage>
        <taxon>Eukaryota</taxon>
        <taxon>Viridiplantae</taxon>
        <taxon>Chlorophyta</taxon>
        <taxon>Mamiellophyceae</taxon>
        <taxon>Mamiellales</taxon>
        <taxon>Bathycoccaceae</taxon>
        <taxon>Bathycoccus</taxon>
    </lineage>
</organism>
<dbReference type="GO" id="GO:0032968">
    <property type="term" value="P:positive regulation of transcription elongation by RNA polymerase II"/>
    <property type="evidence" value="ECO:0007669"/>
    <property type="project" value="TreeGrafter"/>
</dbReference>
<feature type="compositionally biased region" description="Polar residues" evidence="11">
    <location>
        <begin position="62"/>
        <end position="71"/>
    </location>
</feature>
<sequence length="637" mass="69501">MSGKDDGGGSGAAKPAETTLTTTAASSVAQTSGIQNTNAVTSGANVTAPQKTEKAGKPMTTMMMSSKNPPKQSEEDMISVAQTARKQKEEWVRTNKDRESMHRSRTRSVEAYEKLEQVSVLDPIFARLCRLLCLVFSFFEFVFADNRVLFNPYSSLLLITQVGEGTYGMVFMAKERSTHEIVALKKVRMDNEKEGFPITAIREIKILQKLKHKNVVNLKEIVTSKAQKANDMKGSIYLVFEYMDHDLAGLADRPGMKFSEEQIKCYMKQLFQGLHYCHANNILHRDIKGSNLLINNRGILKLADFGLARSYTAEGANPLTNRVITLWYRPPELLLGARKYTPAVDMWSAGCIFAELVHGRPIMPGKNEMDQLKLIFELCGTPTPETWPDCKNLPGSKVVEFNKHPRRLREFFRHASPNALKLIEQLLTLDPEKRLTAEKAMDSDYMWDKPLPCDPAKLPQYEPSHEFQTKKRREEAKQEEVRKRQRMESGTTANVARPQPLSKQARMPGQTSVGGGGGSGGGAGGGMPKTAFPQSHPHGGGRSSGHPAMAMGFNRSAPHQGSYSSGSSGSHGGYRGSGASHRGGYGGGAGGGGYIGGGGGRSFGGGGGKYGGTQRAAWAAAPVPPKQPPPPDQEKKQ</sequence>
<dbReference type="PROSITE" id="PS50011">
    <property type="entry name" value="PROTEIN_KINASE_DOM"/>
    <property type="match status" value="1"/>
</dbReference>
<dbReference type="GO" id="GO:0004693">
    <property type="term" value="F:cyclin-dependent protein serine/threonine kinase activity"/>
    <property type="evidence" value="ECO:0007669"/>
    <property type="project" value="UniProtKB-EC"/>
</dbReference>
<dbReference type="PROSITE" id="PS00108">
    <property type="entry name" value="PROTEIN_KINASE_ST"/>
    <property type="match status" value="1"/>
</dbReference>
<dbReference type="GO" id="GO:0005634">
    <property type="term" value="C:nucleus"/>
    <property type="evidence" value="ECO:0007669"/>
    <property type="project" value="TreeGrafter"/>
</dbReference>
<dbReference type="InterPro" id="IPR011009">
    <property type="entry name" value="Kinase-like_dom_sf"/>
</dbReference>
<dbReference type="Pfam" id="PF00069">
    <property type="entry name" value="Pkinase"/>
    <property type="match status" value="1"/>
</dbReference>
<dbReference type="InterPro" id="IPR008271">
    <property type="entry name" value="Ser/Thr_kinase_AS"/>
</dbReference>
<keyword evidence="5 10" id="KW-0547">Nucleotide-binding</keyword>
<evidence type="ECO:0000256" key="3">
    <source>
        <dbReference type="ARBA" id="ARBA00022527"/>
    </source>
</evidence>
<protein>
    <recommendedName>
        <fullName evidence="2">cyclin-dependent kinase</fullName>
        <ecNumber evidence="2">2.7.11.22</ecNumber>
    </recommendedName>
</protein>
<evidence type="ECO:0000256" key="7">
    <source>
        <dbReference type="ARBA" id="ARBA00022840"/>
    </source>
</evidence>
<accession>K8E9U1</accession>
<reference evidence="13 14" key="1">
    <citation type="submission" date="2011-10" db="EMBL/GenBank/DDBJ databases">
        <authorList>
            <person name="Genoscope - CEA"/>
        </authorList>
    </citation>
    <scope>NUCLEOTIDE SEQUENCE [LARGE SCALE GENOMIC DNA]</scope>
    <source>
        <strain evidence="13 14">RCC 1105</strain>
    </source>
</reference>
<dbReference type="GeneID" id="19018099"/>
<dbReference type="SMART" id="SM00220">
    <property type="entry name" value="S_TKc"/>
    <property type="match status" value="1"/>
</dbReference>
<keyword evidence="14" id="KW-1185">Reference proteome</keyword>
<feature type="compositionally biased region" description="Gly residues" evidence="11">
    <location>
        <begin position="512"/>
        <end position="527"/>
    </location>
</feature>
<evidence type="ECO:0000256" key="1">
    <source>
        <dbReference type="ARBA" id="ARBA00006485"/>
    </source>
</evidence>
<evidence type="ECO:0000256" key="9">
    <source>
        <dbReference type="ARBA" id="ARBA00048367"/>
    </source>
</evidence>
<dbReference type="EMBL" id="FO082278">
    <property type="protein sequence ID" value="CCO14557.1"/>
    <property type="molecule type" value="Genomic_DNA"/>
</dbReference>
<dbReference type="KEGG" id="bpg:Bathy01g03640"/>
<keyword evidence="3" id="KW-0723">Serine/threonine-protein kinase</keyword>
<dbReference type="FunFam" id="3.30.200.20:FF:000124">
    <property type="entry name" value="Cyclin-dependent kinase 4"/>
    <property type="match status" value="1"/>
</dbReference>
<dbReference type="GO" id="GO:0000307">
    <property type="term" value="C:cyclin-dependent protein kinase holoenzyme complex"/>
    <property type="evidence" value="ECO:0007669"/>
    <property type="project" value="TreeGrafter"/>
</dbReference>
<feature type="compositionally biased region" description="Basic and acidic residues" evidence="11">
    <location>
        <begin position="86"/>
        <end position="105"/>
    </location>
</feature>
<dbReference type="InterPro" id="IPR000719">
    <property type="entry name" value="Prot_kinase_dom"/>
</dbReference>
<feature type="binding site" evidence="10">
    <location>
        <position position="185"/>
    </location>
    <ligand>
        <name>ATP</name>
        <dbReference type="ChEBI" id="CHEBI:30616"/>
    </ligand>
</feature>
<evidence type="ECO:0000256" key="11">
    <source>
        <dbReference type="SAM" id="MobiDB-lite"/>
    </source>
</evidence>
<evidence type="ECO:0000256" key="5">
    <source>
        <dbReference type="ARBA" id="ARBA00022741"/>
    </source>
</evidence>
<dbReference type="OrthoDB" id="28397at2759"/>
<dbReference type="Gene3D" id="1.10.510.10">
    <property type="entry name" value="Transferase(Phosphotransferase) domain 1"/>
    <property type="match status" value="1"/>
</dbReference>
<evidence type="ECO:0000313" key="13">
    <source>
        <dbReference type="EMBL" id="CCO14557.1"/>
    </source>
</evidence>
<feature type="region of interest" description="Disordered" evidence="11">
    <location>
        <begin position="1"/>
        <end position="105"/>
    </location>
</feature>
<dbReference type="STRING" id="41875.K8E9U1"/>
<dbReference type="InterPro" id="IPR050108">
    <property type="entry name" value="CDK"/>
</dbReference>
<dbReference type="AlphaFoldDB" id="K8E9U1"/>
<dbReference type="CDD" id="cd07840">
    <property type="entry name" value="STKc_CDK9_like"/>
    <property type="match status" value="1"/>
</dbReference>
<evidence type="ECO:0000259" key="12">
    <source>
        <dbReference type="PROSITE" id="PS50011"/>
    </source>
</evidence>
<dbReference type="PANTHER" id="PTHR24056:SF546">
    <property type="entry name" value="CYCLIN-DEPENDENT KINASE 12"/>
    <property type="match status" value="1"/>
</dbReference>
<dbReference type="FunFam" id="1.10.510.10:FF:000273">
    <property type="entry name" value="Cyclin-dependent kinase C-2"/>
    <property type="match status" value="1"/>
</dbReference>
<feature type="compositionally biased region" description="Pro residues" evidence="11">
    <location>
        <begin position="622"/>
        <end position="631"/>
    </location>
</feature>
<evidence type="ECO:0000256" key="10">
    <source>
        <dbReference type="PROSITE-ProRule" id="PRU10141"/>
    </source>
</evidence>
<dbReference type="PANTHER" id="PTHR24056">
    <property type="entry name" value="CELL DIVISION PROTEIN KINASE"/>
    <property type="match status" value="1"/>
</dbReference>
<feature type="compositionally biased region" description="Low complexity" evidence="11">
    <location>
        <begin position="12"/>
        <end position="32"/>
    </location>
</feature>
<dbReference type="RefSeq" id="XP_007515678.1">
    <property type="nucleotide sequence ID" value="XM_007515616.1"/>
</dbReference>
<keyword evidence="6" id="KW-0418">Kinase</keyword>
<feature type="compositionally biased region" description="Basic and acidic residues" evidence="11">
    <location>
        <begin position="463"/>
        <end position="482"/>
    </location>
</feature>
<comment type="catalytic activity">
    <reaction evidence="9">
        <text>L-seryl-[protein] + ATP = O-phospho-L-seryl-[protein] + ADP + H(+)</text>
        <dbReference type="Rhea" id="RHEA:17989"/>
        <dbReference type="Rhea" id="RHEA-COMP:9863"/>
        <dbReference type="Rhea" id="RHEA-COMP:11604"/>
        <dbReference type="ChEBI" id="CHEBI:15378"/>
        <dbReference type="ChEBI" id="CHEBI:29999"/>
        <dbReference type="ChEBI" id="CHEBI:30616"/>
        <dbReference type="ChEBI" id="CHEBI:83421"/>
        <dbReference type="ChEBI" id="CHEBI:456216"/>
        <dbReference type="EC" id="2.7.11.22"/>
    </reaction>
</comment>
<evidence type="ECO:0000256" key="4">
    <source>
        <dbReference type="ARBA" id="ARBA00022679"/>
    </source>
</evidence>
<dbReference type="Gene3D" id="3.30.200.20">
    <property type="entry name" value="Phosphorylase Kinase, domain 1"/>
    <property type="match status" value="1"/>
</dbReference>
<evidence type="ECO:0000313" key="14">
    <source>
        <dbReference type="Proteomes" id="UP000198341"/>
    </source>
</evidence>
<dbReference type="InterPro" id="IPR017441">
    <property type="entry name" value="Protein_kinase_ATP_BS"/>
</dbReference>
<evidence type="ECO:0000256" key="6">
    <source>
        <dbReference type="ARBA" id="ARBA00022777"/>
    </source>
</evidence>
<evidence type="ECO:0000256" key="8">
    <source>
        <dbReference type="ARBA" id="ARBA00047811"/>
    </source>
</evidence>